<comment type="caution">
    <text evidence="3">The sequence shown here is derived from an EMBL/GenBank/DDBJ whole genome shotgun (WGS) entry which is preliminary data.</text>
</comment>
<comment type="similarity">
    <text evidence="1">Belongs to the UPF0213 family.</text>
</comment>
<dbReference type="Pfam" id="PF01541">
    <property type="entry name" value="GIY-YIG"/>
    <property type="match status" value="1"/>
</dbReference>
<dbReference type="InterPro" id="IPR050190">
    <property type="entry name" value="UPF0213_domain"/>
</dbReference>
<keyword evidence="4" id="KW-1185">Reference proteome</keyword>
<dbReference type="PROSITE" id="PS50164">
    <property type="entry name" value="GIY_YIG"/>
    <property type="match status" value="1"/>
</dbReference>
<accession>A0ABT1EK15</accession>
<evidence type="ECO:0000256" key="1">
    <source>
        <dbReference type="ARBA" id="ARBA00007435"/>
    </source>
</evidence>
<gene>
    <name evidence="3" type="ORF">NK118_07085</name>
</gene>
<proteinExistence type="inferred from homology"/>
<evidence type="ECO:0000259" key="2">
    <source>
        <dbReference type="PROSITE" id="PS50164"/>
    </source>
</evidence>
<organism evidence="3 4">
    <name type="scientific">Ohessyouella blattaphilus</name>
    <dbReference type="NCBI Taxonomy" id="2949333"/>
    <lineage>
        <taxon>Bacteria</taxon>
        <taxon>Bacillati</taxon>
        <taxon>Bacillota</taxon>
        <taxon>Clostridia</taxon>
        <taxon>Lachnospirales</taxon>
        <taxon>Lachnospiraceae</taxon>
        <taxon>Ohessyouella</taxon>
    </lineage>
</organism>
<protein>
    <submittedName>
        <fullName evidence="3">GIY-YIG nuclease family protein</fullName>
    </submittedName>
</protein>
<feature type="domain" description="GIY-YIG" evidence="2">
    <location>
        <begin position="11"/>
        <end position="86"/>
    </location>
</feature>
<name>A0ABT1EK15_9FIRM</name>
<dbReference type="PANTHER" id="PTHR34477:SF1">
    <property type="entry name" value="UPF0213 PROTEIN YHBQ"/>
    <property type="match status" value="1"/>
</dbReference>
<dbReference type="Proteomes" id="UP001523565">
    <property type="component" value="Unassembled WGS sequence"/>
</dbReference>
<dbReference type="EMBL" id="JAMZFV010000008">
    <property type="protein sequence ID" value="MCP1110011.1"/>
    <property type="molecule type" value="Genomic_DNA"/>
</dbReference>
<sequence length="99" mass="11706">MAQQYKDKTSSKNYVYILECKDQSLYTGWTNDLEKRIKAHNEGRGAKYTKGRGPVKLRYYEEYPTKEEAMKRECQIKKLTRTEKLSLGTHFFLIGEVVF</sequence>
<dbReference type="InterPro" id="IPR000305">
    <property type="entry name" value="GIY-YIG_endonuc"/>
</dbReference>
<dbReference type="PANTHER" id="PTHR34477">
    <property type="entry name" value="UPF0213 PROTEIN YHBQ"/>
    <property type="match status" value="1"/>
</dbReference>
<evidence type="ECO:0000313" key="3">
    <source>
        <dbReference type="EMBL" id="MCP1110011.1"/>
    </source>
</evidence>
<dbReference type="SMART" id="SM00465">
    <property type="entry name" value="GIYc"/>
    <property type="match status" value="1"/>
</dbReference>
<evidence type="ECO:0000313" key="4">
    <source>
        <dbReference type="Proteomes" id="UP001523565"/>
    </source>
</evidence>
<dbReference type="RefSeq" id="WP_262068892.1">
    <property type="nucleotide sequence ID" value="NZ_JAMXOC010000008.1"/>
</dbReference>
<reference evidence="3 4" key="1">
    <citation type="journal article" date="2022" name="Genome Biol. Evol.">
        <title>Host diet, physiology and behaviors set the stage for Lachnospiraceae cladogenesis.</title>
        <authorList>
            <person name="Vera-Ponce De Leon A."/>
            <person name="Schneider M."/>
            <person name="Jahnes B.C."/>
            <person name="Sadowski V."/>
            <person name="Camuy-Velez L.A."/>
            <person name="Duan J."/>
            <person name="Sabree Z.L."/>
        </authorList>
    </citation>
    <scope>NUCLEOTIDE SEQUENCE [LARGE SCALE GENOMIC DNA]</scope>
    <source>
        <strain evidence="3 4">PAL227</strain>
    </source>
</reference>
<dbReference type="SUPFAM" id="SSF82771">
    <property type="entry name" value="GIY-YIG endonuclease"/>
    <property type="match status" value="1"/>
</dbReference>
<dbReference type="CDD" id="cd10456">
    <property type="entry name" value="GIY-YIG_UPF0213"/>
    <property type="match status" value="1"/>
</dbReference>
<dbReference type="Gene3D" id="3.40.1440.10">
    <property type="entry name" value="GIY-YIG endonuclease"/>
    <property type="match status" value="1"/>
</dbReference>
<dbReference type="InterPro" id="IPR035901">
    <property type="entry name" value="GIY-YIG_endonuc_sf"/>
</dbReference>